<proteinExistence type="predicted"/>
<sequence>MPLTLATHVSPPSVSAFLPSKSFRKAFMLTSSCLMSSISSRTPAMEDASFSRMVTILPIKKSVGKAILALYPNKLLTMVERI</sequence>
<dbReference type="EMBL" id="CM007658">
    <property type="protein sequence ID" value="ONH89690.1"/>
    <property type="molecule type" value="Genomic_DNA"/>
</dbReference>
<reference evidence="1 2" key="1">
    <citation type="journal article" date="2013" name="Nat. Genet.">
        <title>The high-quality draft genome of peach (Prunus persica) identifies unique patterns of genetic diversity, domestication and genome evolution.</title>
        <authorList>
            <consortium name="International Peach Genome Initiative"/>
            <person name="Verde I."/>
            <person name="Abbott A.G."/>
            <person name="Scalabrin S."/>
            <person name="Jung S."/>
            <person name="Shu S."/>
            <person name="Marroni F."/>
            <person name="Zhebentyayeva T."/>
            <person name="Dettori M.T."/>
            <person name="Grimwood J."/>
            <person name="Cattonaro F."/>
            <person name="Zuccolo A."/>
            <person name="Rossini L."/>
            <person name="Jenkins J."/>
            <person name="Vendramin E."/>
            <person name="Meisel L.A."/>
            <person name="Decroocq V."/>
            <person name="Sosinski B."/>
            <person name="Prochnik S."/>
            <person name="Mitros T."/>
            <person name="Policriti A."/>
            <person name="Cipriani G."/>
            <person name="Dondini L."/>
            <person name="Ficklin S."/>
            <person name="Goodstein D.M."/>
            <person name="Xuan P."/>
            <person name="Del Fabbro C."/>
            <person name="Aramini V."/>
            <person name="Copetti D."/>
            <person name="Gonzalez S."/>
            <person name="Horner D.S."/>
            <person name="Falchi R."/>
            <person name="Lucas S."/>
            <person name="Mica E."/>
            <person name="Maldonado J."/>
            <person name="Lazzari B."/>
            <person name="Bielenberg D."/>
            <person name="Pirona R."/>
            <person name="Miculan M."/>
            <person name="Barakat A."/>
            <person name="Testolin R."/>
            <person name="Stella A."/>
            <person name="Tartarini S."/>
            <person name="Tonutti P."/>
            <person name="Arus P."/>
            <person name="Orellana A."/>
            <person name="Wells C."/>
            <person name="Main D."/>
            <person name="Vizzotto G."/>
            <person name="Silva H."/>
            <person name="Salamini F."/>
            <person name="Schmutz J."/>
            <person name="Morgante M."/>
            <person name="Rokhsar D.S."/>
        </authorList>
    </citation>
    <scope>NUCLEOTIDE SEQUENCE [LARGE SCALE GENOMIC DNA]</scope>
    <source>
        <strain evidence="2">cv. Nemared</strain>
    </source>
</reference>
<dbReference type="Proteomes" id="UP000006882">
    <property type="component" value="Chromosome G8"/>
</dbReference>
<evidence type="ECO:0000313" key="1">
    <source>
        <dbReference type="EMBL" id="ONH89690.1"/>
    </source>
</evidence>
<dbReference type="AlphaFoldDB" id="A0A251MQX2"/>
<name>A0A251MQX2_PRUPE</name>
<gene>
    <name evidence="1" type="ORF">PRUPE_8G009800</name>
</gene>
<dbReference type="Gramene" id="ONH89690">
    <property type="protein sequence ID" value="ONH89690"/>
    <property type="gene ID" value="PRUPE_8G009800"/>
</dbReference>
<accession>A0A251MQX2</accession>
<organism evidence="1 2">
    <name type="scientific">Prunus persica</name>
    <name type="common">Peach</name>
    <name type="synonym">Amygdalus persica</name>
    <dbReference type="NCBI Taxonomy" id="3760"/>
    <lineage>
        <taxon>Eukaryota</taxon>
        <taxon>Viridiplantae</taxon>
        <taxon>Streptophyta</taxon>
        <taxon>Embryophyta</taxon>
        <taxon>Tracheophyta</taxon>
        <taxon>Spermatophyta</taxon>
        <taxon>Magnoliopsida</taxon>
        <taxon>eudicotyledons</taxon>
        <taxon>Gunneridae</taxon>
        <taxon>Pentapetalae</taxon>
        <taxon>rosids</taxon>
        <taxon>fabids</taxon>
        <taxon>Rosales</taxon>
        <taxon>Rosaceae</taxon>
        <taxon>Amygdaloideae</taxon>
        <taxon>Amygdaleae</taxon>
        <taxon>Prunus</taxon>
    </lineage>
</organism>
<keyword evidence="2" id="KW-1185">Reference proteome</keyword>
<evidence type="ECO:0000313" key="2">
    <source>
        <dbReference type="Proteomes" id="UP000006882"/>
    </source>
</evidence>
<protein>
    <submittedName>
        <fullName evidence="1">Uncharacterized protein</fullName>
    </submittedName>
</protein>